<sequence length="144" mass="15876">MNKKQHTLFVCTTCASVWQNGKRVDESGGRQLLQQLQALAQTWELQHKFSIQGVECMSACNHACAFAEGVGAAIAFTGEEKLTYLFGNLAVDDSPSAILQCATQYYVNPDGLLPWSERPERLKTGILAKIPPLNKWAKLTVDCC</sequence>
<keyword evidence="2" id="KW-1185">Reference proteome</keyword>
<dbReference type="AlphaFoldDB" id="A0AAJ6PCT3"/>
<dbReference type="Proteomes" id="UP001223520">
    <property type="component" value="Plasmid unnamed1"/>
</dbReference>
<keyword evidence="1" id="KW-0614">Plasmid</keyword>
<proteinExistence type="predicted"/>
<dbReference type="KEGG" id="hbq:QI031_30625"/>
<protein>
    <submittedName>
        <fullName evidence="1">DUF1636 family protein</fullName>
    </submittedName>
</protein>
<dbReference type="Gene3D" id="3.40.30.10">
    <property type="entry name" value="Glutaredoxin"/>
    <property type="match status" value="1"/>
</dbReference>
<dbReference type="RefSeq" id="WP_281486356.1">
    <property type="nucleotide sequence ID" value="NZ_CP124544.1"/>
</dbReference>
<name>A0AAJ6PCT3_9CYAN</name>
<evidence type="ECO:0000313" key="1">
    <source>
        <dbReference type="EMBL" id="WGV29161.1"/>
    </source>
</evidence>
<dbReference type="EMBL" id="CP124544">
    <property type="protein sequence ID" value="WGV29161.1"/>
    <property type="molecule type" value="Genomic_DNA"/>
</dbReference>
<evidence type="ECO:0000313" key="2">
    <source>
        <dbReference type="Proteomes" id="UP001223520"/>
    </source>
</evidence>
<reference evidence="1 2" key="1">
    <citation type="journal article" date="2023" name="Limnol Oceanogr Lett">
        <title>Environmental adaptations by the intertidal Antarctic cyanobacterium Halotia branconii CENA392 as revealed using long-read genome sequencing.</title>
        <authorList>
            <person name="Dextro R.B."/>
            <person name="Delbaje E."/>
            <person name="Freitas P.N.N."/>
            <person name="Geraldes V."/>
            <person name="Pinto E."/>
            <person name="Long P.F."/>
            <person name="Fiore M.F."/>
        </authorList>
    </citation>
    <scope>NUCLEOTIDE SEQUENCE [LARGE SCALE GENOMIC DNA]</scope>
    <source>
        <strain evidence="1 2">CENA392</strain>
        <plasmid evidence="1 2">unnamed1</plasmid>
    </source>
</reference>
<organism evidence="1 2">
    <name type="scientific">Halotia branconii CENA392</name>
    <dbReference type="NCBI Taxonomy" id="1539056"/>
    <lineage>
        <taxon>Bacteria</taxon>
        <taxon>Bacillati</taxon>
        <taxon>Cyanobacteriota</taxon>
        <taxon>Cyanophyceae</taxon>
        <taxon>Nostocales</taxon>
        <taxon>Nodulariaceae</taxon>
        <taxon>Halotia</taxon>
    </lineage>
</organism>
<dbReference type="InterPro" id="IPR012863">
    <property type="entry name" value="DUF1636"/>
</dbReference>
<gene>
    <name evidence="1" type="ORF">QI031_30625</name>
</gene>
<accession>A0AAJ6PCT3</accession>
<dbReference type="Pfam" id="PF07845">
    <property type="entry name" value="DUF1636"/>
    <property type="match status" value="1"/>
</dbReference>
<geneLocation type="plasmid" evidence="1 2">
    <name>unnamed1</name>
</geneLocation>